<dbReference type="Proteomes" id="UP000800200">
    <property type="component" value="Unassembled WGS sequence"/>
</dbReference>
<evidence type="ECO:0000313" key="2">
    <source>
        <dbReference type="Proteomes" id="UP000800200"/>
    </source>
</evidence>
<name>A0A6A6DEQ0_9PEZI</name>
<sequence length="133" mass="14920">MKGDNFNREQWLSELSANEELWKDPNSDWAWSSGSVSANGTSKEEFVKRSDFKNYTWLTTIMKNLDTMEIVGSSPTEVAFIGKQGKLPISGVISINRLRIASVNRGVMLKTMYAFHAGGFLYVGYEIGKQLLS</sequence>
<gene>
    <name evidence="1" type="ORF">K469DRAFT_698130</name>
</gene>
<dbReference type="AlphaFoldDB" id="A0A6A6DEQ0"/>
<accession>A0A6A6DEQ0</accession>
<keyword evidence="2" id="KW-1185">Reference proteome</keyword>
<protein>
    <submittedName>
        <fullName evidence="1">Uncharacterized protein</fullName>
    </submittedName>
</protein>
<reference evidence="1" key="1">
    <citation type="journal article" date="2020" name="Stud. Mycol.">
        <title>101 Dothideomycetes genomes: a test case for predicting lifestyles and emergence of pathogens.</title>
        <authorList>
            <person name="Haridas S."/>
            <person name="Albert R."/>
            <person name="Binder M."/>
            <person name="Bloem J."/>
            <person name="Labutti K."/>
            <person name="Salamov A."/>
            <person name="Andreopoulos B."/>
            <person name="Baker S."/>
            <person name="Barry K."/>
            <person name="Bills G."/>
            <person name="Bluhm B."/>
            <person name="Cannon C."/>
            <person name="Castanera R."/>
            <person name="Culley D."/>
            <person name="Daum C."/>
            <person name="Ezra D."/>
            <person name="Gonzalez J."/>
            <person name="Henrissat B."/>
            <person name="Kuo A."/>
            <person name="Liang C."/>
            <person name="Lipzen A."/>
            <person name="Lutzoni F."/>
            <person name="Magnuson J."/>
            <person name="Mondo S."/>
            <person name="Nolan M."/>
            <person name="Ohm R."/>
            <person name="Pangilinan J."/>
            <person name="Park H.-J."/>
            <person name="Ramirez L."/>
            <person name="Alfaro M."/>
            <person name="Sun H."/>
            <person name="Tritt A."/>
            <person name="Yoshinaga Y."/>
            <person name="Zwiers L.-H."/>
            <person name="Turgeon B."/>
            <person name="Goodwin S."/>
            <person name="Spatafora J."/>
            <person name="Crous P."/>
            <person name="Grigoriev I."/>
        </authorList>
    </citation>
    <scope>NUCLEOTIDE SEQUENCE</scope>
    <source>
        <strain evidence="1">CBS 207.26</strain>
    </source>
</reference>
<dbReference type="EMBL" id="ML994699">
    <property type="protein sequence ID" value="KAF2176872.1"/>
    <property type="molecule type" value="Genomic_DNA"/>
</dbReference>
<proteinExistence type="predicted"/>
<organism evidence="1 2">
    <name type="scientific">Zopfia rhizophila CBS 207.26</name>
    <dbReference type="NCBI Taxonomy" id="1314779"/>
    <lineage>
        <taxon>Eukaryota</taxon>
        <taxon>Fungi</taxon>
        <taxon>Dikarya</taxon>
        <taxon>Ascomycota</taxon>
        <taxon>Pezizomycotina</taxon>
        <taxon>Dothideomycetes</taxon>
        <taxon>Dothideomycetes incertae sedis</taxon>
        <taxon>Zopfiaceae</taxon>
        <taxon>Zopfia</taxon>
    </lineage>
</organism>
<evidence type="ECO:0000313" key="1">
    <source>
        <dbReference type="EMBL" id="KAF2176872.1"/>
    </source>
</evidence>